<dbReference type="EMBL" id="AGBW02013518">
    <property type="protein sequence ID" value="OWR43275.1"/>
    <property type="molecule type" value="Genomic_DNA"/>
</dbReference>
<dbReference type="InParanoid" id="A0A212EP49"/>
<dbReference type="AlphaFoldDB" id="A0A212EP49"/>
<keyword evidence="2" id="KW-1185">Reference proteome</keyword>
<evidence type="ECO:0000313" key="2">
    <source>
        <dbReference type="Proteomes" id="UP000007151"/>
    </source>
</evidence>
<reference evidence="1 2" key="1">
    <citation type="journal article" date="2011" name="Cell">
        <title>The monarch butterfly genome yields insights into long-distance migration.</title>
        <authorList>
            <person name="Zhan S."/>
            <person name="Merlin C."/>
            <person name="Boore J.L."/>
            <person name="Reppert S.M."/>
        </authorList>
    </citation>
    <scope>NUCLEOTIDE SEQUENCE [LARGE SCALE GENOMIC DNA]</scope>
    <source>
        <strain evidence="1">F-2</strain>
    </source>
</reference>
<gene>
    <name evidence="1" type="ORF">KGM_206302</name>
</gene>
<sequence length="47" mass="5089">MYYVGRVDRVAGYTRHVYAGGAGAYHTRAPAVPLNANITVMVITSFT</sequence>
<dbReference type="Proteomes" id="UP000007151">
    <property type="component" value="Unassembled WGS sequence"/>
</dbReference>
<name>A0A212EP49_DANPL</name>
<protein>
    <submittedName>
        <fullName evidence="1">Uncharacterized protein</fullName>
    </submittedName>
</protein>
<proteinExistence type="predicted"/>
<evidence type="ECO:0000313" key="1">
    <source>
        <dbReference type="EMBL" id="OWR43275.1"/>
    </source>
</evidence>
<comment type="caution">
    <text evidence="1">The sequence shown here is derived from an EMBL/GenBank/DDBJ whole genome shotgun (WGS) entry which is preliminary data.</text>
</comment>
<dbReference type="KEGG" id="dpl:KGM_206302"/>
<organism evidence="1 2">
    <name type="scientific">Danaus plexippus plexippus</name>
    <dbReference type="NCBI Taxonomy" id="278856"/>
    <lineage>
        <taxon>Eukaryota</taxon>
        <taxon>Metazoa</taxon>
        <taxon>Ecdysozoa</taxon>
        <taxon>Arthropoda</taxon>
        <taxon>Hexapoda</taxon>
        <taxon>Insecta</taxon>
        <taxon>Pterygota</taxon>
        <taxon>Neoptera</taxon>
        <taxon>Endopterygota</taxon>
        <taxon>Lepidoptera</taxon>
        <taxon>Glossata</taxon>
        <taxon>Ditrysia</taxon>
        <taxon>Papilionoidea</taxon>
        <taxon>Nymphalidae</taxon>
        <taxon>Danainae</taxon>
        <taxon>Danaini</taxon>
        <taxon>Danaina</taxon>
        <taxon>Danaus</taxon>
        <taxon>Danaus</taxon>
    </lineage>
</organism>
<accession>A0A212EP49</accession>